<keyword evidence="1" id="KW-0472">Membrane</keyword>
<feature type="transmembrane region" description="Helical" evidence="1">
    <location>
        <begin position="75"/>
        <end position="92"/>
    </location>
</feature>
<organism evidence="2 3">
    <name type="scientific">Enterococcus avium</name>
    <name type="common">Streptococcus avium</name>
    <dbReference type="NCBI Taxonomy" id="33945"/>
    <lineage>
        <taxon>Bacteria</taxon>
        <taxon>Bacillati</taxon>
        <taxon>Bacillota</taxon>
        <taxon>Bacilli</taxon>
        <taxon>Lactobacillales</taxon>
        <taxon>Enterococcaceae</taxon>
        <taxon>Enterococcus</taxon>
    </lineage>
</organism>
<keyword evidence="1" id="KW-0812">Transmembrane</keyword>
<evidence type="ECO:0000256" key="1">
    <source>
        <dbReference type="SAM" id="Phobius"/>
    </source>
</evidence>
<dbReference type="Proteomes" id="UP000288388">
    <property type="component" value="Unassembled WGS sequence"/>
</dbReference>
<dbReference type="EMBL" id="RYZS01000002">
    <property type="protein sequence ID" value="RVU92549.1"/>
    <property type="molecule type" value="Genomic_DNA"/>
</dbReference>
<reference evidence="2 3" key="1">
    <citation type="submission" date="2018-12" db="EMBL/GenBank/DDBJ databases">
        <title>A novel vanA-carrying plasmid in a clinical isolate of Enterococcus avium.</title>
        <authorList>
            <person name="Bernasconi O.J."/>
            <person name="Luzzaro F."/>
            <person name="Endimiani A."/>
        </authorList>
    </citation>
    <scope>NUCLEOTIDE SEQUENCE [LARGE SCALE GENOMIC DNA]</scope>
    <source>
        <strain evidence="2 3">LC0559/18</strain>
    </source>
</reference>
<evidence type="ECO:0000313" key="2">
    <source>
        <dbReference type="EMBL" id="RVU92549.1"/>
    </source>
</evidence>
<keyword evidence="1" id="KW-1133">Transmembrane helix</keyword>
<evidence type="ECO:0000313" key="3">
    <source>
        <dbReference type="Proteomes" id="UP000288388"/>
    </source>
</evidence>
<sequence>MKRGLRYDFGLQALMLIPVGVSLNVVGYQLCTILKLPVFIDQIGTYLVAMVAGPWVGVMTGFLGNVVNGMLNPVAIPYGLVSMSIGLFAGYFSRFKFFNHLIGMIVACGVLTIVSAGTAAIVTVFMFGGITGAGTDLVTAAFLAAGRQLWDSVFSTNIITGTINTILNFAISYLVVKRIPPRFLVKLNYGATYISKEVLKHG</sequence>
<gene>
    <name evidence="2" type="ORF">EK398_18720</name>
</gene>
<dbReference type="Pfam" id="PF12822">
    <property type="entry name" value="ECF_trnsprt"/>
    <property type="match status" value="1"/>
</dbReference>
<dbReference type="Gene3D" id="1.10.1760.20">
    <property type="match status" value="1"/>
</dbReference>
<feature type="transmembrane region" description="Helical" evidence="1">
    <location>
        <begin position="43"/>
        <end position="63"/>
    </location>
</feature>
<comment type="caution">
    <text evidence="2">The sequence shown here is derived from an EMBL/GenBank/DDBJ whole genome shotgun (WGS) entry which is preliminary data.</text>
</comment>
<name>A0A2N8PTT5_ENTAV</name>
<protein>
    <submittedName>
        <fullName evidence="2">ECF transporter S component</fullName>
    </submittedName>
</protein>
<dbReference type="AlphaFoldDB" id="A0A2N8PTT5"/>
<proteinExistence type="predicted"/>
<dbReference type="RefSeq" id="WP_016179094.1">
    <property type="nucleotide sequence ID" value="NZ_CAAKNX010000149.1"/>
</dbReference>
<feature type="transmembrane region" description="Helical" evidence="1">
    <location>
        <begin position="104"/>
        <end position="133"/>
    </location>
</feature>
<dbReference type="GO" id="GO:0022857">
    <property type="term" value="F:transmembrane transporter activity"/>
    <property type="evidence" value="ECO:0007669"/>
    <property type="project" value="InterPro"/>
</dbReference>
<dbReference type="InterPro" id="IPR024529">
    <property type="entry name" value="ECF_trnsprt_substrate-spec"/>
</dbReference>
<accession>A0A2N8PTT5</accession>
<feature type="transmembrane region" description="Helical" evidence="1">
    <location>
        <begin position="153"/>
        <end position="176"/>
    </location>
</feature>
<feature type="transmembrane region" description="Helical" evidence="1">
    <location>
        <begin position="12"/>
        <end position="31"/>
    </location>
</feature>